<evidence type="ECO:0000313" key="17">
    <source>
        <dbReference type="EMBL" id="KUP92337.1"/>
    </source>
</evidence>
<feature type="transmembrane region" description="Helical" evidence="11">
    <location>
        <begin position="337"/>
        <end position="359"/>
    </location>
</feature>
<feature type="domain" description="NADH-Ubiquinone oxidoreductase (complex I) chain 5 N-terminal" evidence="13">
    <location>
        <begin position="161"/>
        <end position="205"/>
    </location>
</feature>
<evidence type="ECO:0000256" key="1">
    <source>
        <dbReference type="ARBA" id="ARBA00002378"/>
    </source>
</evidence>
<evidence type="ECO:0000256" key="8">
    <source>
        <dbReference type="ARBA" id="ARBA00023065"/>
    </source>
</evidence>
<dbReference type="Pfam" id="PF04039">
    <property type="entry name" value="MnhB"/>
    <property type="match status" value="1"/>
</dbReference>
<feature type="domain" description="Na+/H+ antiporter MnhB subunit-related protein" evidence="14">
    <location>
        <begin position="887"/>
        <end position="1009"/>
    </location>
</feature>
<dbReference type="EMBL" id="LPUY01000076">
    <property type="protein sequence ID" value="KUP92337.1"/>
    <property type="molecule type" value="Genomic_DNA"/>
</dbReference>
<feature type="transmembrane region" description="Helical" evidence="11">
    <location>
        <begin position="886"/>
        <end position="907"/>
    </location>
</feature>
<evidence type="ECO:0000259" key="16">
    <source>
        <dbReference type="Pfam" id="PF20501"/>
    </source>
</evidence>
<dbReference type="InterPro" id="IPR050616">
    <property type="entry name" value="CPA3_Na-H_Antiporter_A"/>
</dbReference>
<feature type="transmembrane region" description="Helical" evidence="11">
    <location>
        <begin position="744"/>
        <end position="765"/>
    </location>
</feature>
<evidence type="ECO:0000313" key="18">
    <source>
        <dbReference type="Proteomes" id="UP000068382"/>
    </source>
</evidence>
<keyword evidence="7 11" id="KW-1133">Transmembrane helix</keyword>
<feature type="transmembrane region" description="Helical" evidence="11">
    <location>
        <begin position="257"/>
        <end position="280"/>
    </location>
</feature>
<dbReference type="Pfam" id="PF00662">
    <property type="entry name" value="Proton_antipo_N"/>
    <property type="match status" value="1"/>
</dbReference>
<feature type="transmembrane region" description="Helical" evidence="11">
    <location>
        <begin position="988"/>
        <end position="1012"/>
    </location>
</feature>
<feature type="transmembrane region" description="Helical" evidence="11">
    <location>
        <begin position="690"/>
        <end position="713"/>
    </location>
</feature>
<dbReference type="GO" id="GO:0006811">
    <property type="term" value="P:monoatomic ion transport"/>
    <property type="evidence" value="ECO:0007669"/>
    <property type="project" value="UniProtKB-KW"/>
</dbReference>
<feature type="transmembrane region" description="Helical" evidence="11">
    <location>
        <begin position="202"/>
        <end position="220"/>
    </location>
</feature>
<name>A0A132BWZ9_9RHOB</name>
<keyword evidence="6 10" id="KW-0812">Transmembrane</keyword>
<gene>
    <name evidence="17" type="primary">mrpA</name>
    <name evidence="17" type="ORF">TRIHO_28250</name>
</gene>
<dbReference type="InterPro" id="IPR025383">
    <property type="entry name" value="MrpA_C/MbhD"/>
</dbReference>
<dbReference type="NCBIfam" id="NF009288">
    <property type="entry name" value="PRK12648.1"/>
    <property type="match status" value="1"/>
</dbReference>
<dbReference type="InterPro" id="IPR046806">
    <property type="entry name" value="MrpA_C/MbhE"/>
</dbReference>
<dbReference type="PANTHER" id="PTHR43373">
    <property type="entry name" value="NA(+)/H(+) ANTIPORTER SUBUNIT"/>
    <property type="match status" value="1"/>
</dbReference>
<feature type="transmembrane region" description="Helical" evidence="11">
    <location>
        <begin position="462"/>
        <end position="483"/>
    </location>
</feature>
<keyword evidence="9 11" id="KW-0472">Membrane</keyword>
<evidence type="ECO:0000256" key="7">
    <source>
        <dbReference type="ARBA" id="ARBA00022989"/>
    </source>
</evidence>
<feature type="transmembrane region" description="Helical" evidence="11">
    <location>
        <begin position="843"/>
        <end position="865"/>
    </location>
</feature>
<dbReference type="InterPro" id="IPR001750">
    <property type="entry name" value="ND/Mrp_TM"/>
</dbReference>
<evidence type="ECO:0000256" key="10">
    <source>
        <dbReference type="RuleBase" id="RU000320"/>
    </source>
</evidence>
<dbReference type="Proteomes" id="UP000068382">
    <property type="component" value="Unassembled WGS sequence"/>
</dbReference>
<feature type="transmembrane region" description="Helical" evidence="11">
    <location>
        <begin position="503"/>
        <end position="524"/>
    </location>
</feature>
<evidence type="ECO:0000259" key="14">
    <source>
        <dbReference type="Pfam" id="PF04039"/>
    </source>
</evidence>
<sequence length="1046" mass="111570">MAPSNQGAIARTVVRFLTRIPRPSALGGAAERSTSRVPPTISPGIGGYISTRPTGIPQDSVGNVWNSTAKFLSQLSACSLISAFKIKLPDQESYDVSLFLIAALPFLGALFPALLIRAGRNASASSAALATGLAFIGLMLHAPAILRGDTVQVGIDWLPALGLHVNFFLDGLGFLFATMILGIGLLIILYARFYLSRQDPMGQFYTYLLLFQGAMVGIVLSDNILLLLIFWELTSLSSFLLIGYWKHLPEGRQGARMALTVTGMGGLAMIGGMLILGHIAGSYDISVILQNREAIQSSDLYLPALILILIGAFTKSAQFPFHFWLPHAMAAPTPVSAYLHSATMVKAGLFLMARLWPVLSGTPEWFYIVATTGLVTMVIGAVIALFKDDLKALLAFSTVSHLGLITMLLGFGTEAAAIAAVFHIINHATFKAALFMSAGIVDHETHTRDIKRLGGLRHLMPVTFVIATVAALSMAGIPPLNGFLSKEMMLEEASHTYWLQSPYLIAGLATLAAVFSAAYSFRYIGHVFLGPKRTDYPAKPHDPGFGMWASPALLVALVVLIGLFSATMVGPLVDAAAGAVTQAHPHAHLKLWHGVTPALYMSIIAVVGGLVLLALHGPLERIWTALPRPEAKVIFDRVVAAATTLSQGITGRLHDGSLTRYALIMVSFTIAISVYAYATGTIGAPSRAVQAIGVLPLVVWICLIVATSCIVLFHRQRFLALILIGIVGLAVSLAFNYLSAPDLALTQISVEVVTIILMLLALNFLPKETPAETPVLLRLRDGVISVIGGLGVGGLIYALMLRDFAAPSISEFHLANSYKGGGGTNVVNVILVDFRGFDTFGEIIVLGIAALVIFALTEAVLSTRVRAYLLNREPDMPQAGDTHPGLMVVVTRMMMPVALMVAAYIFFRGHNLPGGGFIAGLVAAIAVIMQYMASGFGWATERQRIPYHGIIGSGVLIAAATGLGAWFNGQPFLTSAFGYVHIAPLEEFELATAALFDLGVFLAVVGAVMLALESLSRFAWQPGTVTKHAMDINPARESAAQDTNEV</sequence>
<feature type="transmembrane region" description="Helical" evidence="11">
    <location>
        <begin position="718"/>
        <end position="738"/>
    </location>
</feature>
<dbReference type="PRINTS" id="PR01434">
    <property type="entry name" value="NADHDHGNASE5"/>
</dbReference>
<comment type="subcellular location">
    <subcellularLocation>
        <location evidence="2">Cell membrane</location>
        <topology evidence="2">Multi-pass membrane protein</topology>
    </subcellularLocation>
    <subcellularLocation>
        <location evidence="10">Membrane</location>
        <topology evidence="10">Multi-pass membrane protein</topology>
    </subcellularLocation>
</comment>
<dbReference type="InterPro" id="IPR007182">
    <property type="entry name" value="MnhB"/>
</dbReference>
<feature type="transmembrane region" description="Helical" evidence="11">
    <location>
        <begin position="300"/>
        <end position="325"/>
    </location>
</feature>
<feature type="domain" description="MrpA C-terminal/MbhE" evidence="16">
    <location>
        <begin position="778"/>
        <end position="857"/>
    </location>
</feature>
<accession>A0A132BWZ9</accession>
<proteinExistence type="predicted"/>
<reference evidence="17 18" key="1">
    <citation type="submission" date="2015-12" db="EMBL/GenBank/DDBJ databases">
        <title>Genome sequence of the marine Rhodobacteraceae strain O3.65, Candidatus Tritonibacter horizontis.</title>
        <authorList>
            <person name="Poehlein A."/>
            <person name="Giebel H.A."/>
            <person name="Voget S."/>
            <person name="Brinkhoff T."/>
        </authorList>
    </citation>
    <scope>NUCLEOTIDE SEQUENCE [LARGE SCALE GENOMIC DNA]</scope>
    <source>
        <strain evidence="17 18">O3.65</strain>
    </source>
</reference>
<dbReference type="GO" id="GO:0005886">
    <property type="term" value="C:plasma membrane"/>
    <property type="evidence" value="ECO:0007669"/>
    <property type="project" value="UniProtKB-SubCell"/>
</dbReference>
<evidence type="ECO:0000259" key="13">
    <source>
        <dbReference type="Pfam" id="PF00662"/>
    </source>
</evidence>
<feature type="transmembrane region" description="Helical" evidence="11">
    <location>
        <begin position="777"/>
        <end position="800"/>
    </location>
</feature>
<feature type="domain" description="MrpA C-terminal/MbhD" evidence="15">
    <location>
        <begin position="703"/>
        <end position="767"/>
    </location>
</feature>
<dbReference type="GO" id="GO:0015297">
    <property type="term" value="F:antiporter activity"/>
    <property type="evidence" value="ECO:0007669"/>
    <property type="project" value="UniProtKB-KW"/>
</dbReference>
<evidence type="ECO:0000256" key="6">
    <source>
        <dbReference type="ARBA" id="ARBA00022692"/>
    </source>
</evidence>
<dbReference type="Pfam" id="PF20501">
    <property type="entry name" value="MbhE"/>
    <property type="match status" value="1"/>
</dbReference>
<evidence type="ECO:0000259" key="15">
    <source>
        <dbReference type="Pfam" id="PF13244"/>
    </source>
</evidence>
<feature type="transmembrane region" description="Helical" evidence="11">
    <location>
        <begin position="598"/>
        <end position="619"/>
    </location>
</feature>
<keyword evidence="3" id="KW-0813">Transport</keyword>
<feature type="transmembrane region" description="Helical" evidence="11">
    <location>
        <begin position="127"/>
        <end position="146"/>
    </location>
</feature>
<feature type="transmembrane region" description="Helical" evidence="11">
    <location>
        <begin position="913"/>
        <end position="933"/>
    </location>
</feature>
<dbReference type="AlphaFoldDB" id="A0A132BWZ9"/>
<evidence type="ECO:0000256" key="3">
    <source>
        <dbReference type="ARBA" id="ARBA00022448"/>
    </source>
</evidence>
<protein>
    <submittedName>
        <fullName evidence="17">Na(+)/H(+) antiporter subunit A</fullName>
    </submittedName>
</protein>
<evidence type="ECO:0000259" key="12">
    <source>
        <dbReference type="Pfam" id="PF00361"/>
    </source>
</evidence>
<dbReference type="Pfam" id="PF13244">
    <property type="entry name" value="MbhD"/>
    <property type="match status" value="1"/>
</dbReference>
<dbReference type="Pfam" id="PF00361">
    <property type="entry name" value="Proton_antipo_M"/>
    <property type="match status" value="1"/>
</dbReference>
<dbReference type="InterPro" id="IPR001516">
    <property type="entry name" value="Proton_antipo_N"/>
</dbReference>
<feature type="domain" description="NADH:quinone oxidoreductase/Mrp antiporter transmembrane" evidence="12">
    <location>
        <begin position="221"/>
        <end position="500"/>
    </location>
</feature>
<dbReference type="PANTHER" id="PTHR43373:SF1">
    <property type="entry name" value="NA(+)_H(+) ANTIPORTER SUBUNIT A"/>
    <property type="match status" value="1"/>
</dbReference>
<feature type="transmembrane region" description="Helical" evidence="11">
    <location>
        <begin position="945"/>
        <end position="968"/>
    </location>
</feature>
<evidence type="ECO:0000256" key="11">
    <source>
        <dbReference type="SAM" id="Phobius"/>
    </source>
</evidence>
<organism evidence="17 18">
    <name type="scientific">Tritonibacter horizontis</name>
    <dbReference type="NCBI Taxonomy" id="1768241"/>
    <lineage>
        <taxon>Bacteria</taxon>
        <taxon>Pseudomonadati</taxon>
        <taxon>Pseudomonadota</taxon>
        <taxon>Alphaproteobacteria</taxon>
        <taxon>Rhodobacterales</taxon>
        <taxon>Paracoccaceae</taxon>
        <taxon>Tritonibacter</taxon>
    </lineage>
</organism>
<feature type="transmembrane region" description="Helical" evidence="11">
    <location>
        <begin position="96"/>
        <end position="115"/>
    </location>
</feature>
<keyword evidence="18" id="KW-1185">Reference proteome</keyword>
<feature type="transmembrane region" description="Helical" evidence="11">
    <location>
        <begin position="545"/>
        <end position="564"/>
    </location>
</feature>
<feature type="transmembrane region" description="Helical" evidence="11">
    <location>
        <begin position="365"/>
        <end position="386"/>
    </location>
</feature>
<comment type="function">
    <text evidence="1">NDH-1 shuttles electrons from NADH, via FMN and iron-sulfur (Fe-S) centers, to quinones in the respiratory chain. The immediate electron acceptor for the enzyme in this species is believed to be ubiquinone. Couples the redox reaction to proton translocation (for every two electrons transferred, four hydrogen ions are translocated across the cytoplasmic membrane), and thus conserves the redox energy in a proton gradient.</text>
</comment>
<evidence type="ECO:0000256" key="4">
    <source>
        <dbReference type="ARBA" id="ARBA00022449"/>
    </source>
</evidence>
<feature type="transmembrane region" description="Helical" evidence="11">
    <location>
        <begin position="661"/>
        <end position="678"/>
    </location>
</feature>
<keyword evidence="5" id="KW-1003">Cell membrane</keyword>
<evidence type="ECO:0000256" key="2">
    <source>
        <dbReference type="ARBA" id="ARBA00004651"/>
    </source>
</evidence>
<comment type="caution">
    <text evidence="17">The sequence shown here is derived from an EMBL/GenBank/DDBJ whole genome shotgun (WGS) entry which is preliminary data.</text>
</comment>
<evidence type="ECO:0000256" key="9">
    <source>
        <dbReference type="ARBA" id="ARBA00023136"/>
    </source>
</evidence>
<evidence type="ECO:0000256" key="5">
    <source>
        <dbReference type="ARBA" id="ARBA00022475"/>
    </source>
</evidence>
<keyword evidence="8" id="KW-0406">Ion transport</keyword>
<dbReference type="PATRIC" id="fig|1768241.3.peg.2958"/>
<keyword evidence="4" id="KW-0050">Antiport</keyword>
<feature type="transmembrane region" description="Helical" evidence="11">
    <location>
        <begin position="166"/>
        <end position="190"/>
    </location>
</feature>